<evidence type="ECO:0000256" key="1">
    <source>
        <dbReference type="SAM" id="MobiDB-lite"/>
    </source>
</evidence>
<organism evidence="2 3">
    <name type="scientific">Steinernema glaseri</name>
    <dbReference type="NCBI Taxonomy" id="37863"/>
    <lineage>
        <taxon>Eukaryota</taxon>
        <taxon>Metazoa</taxon>
        <taxon>Ecdysozoa</taxon>
        <taxon>Nematoda</taxon>
        <taxon>Chromadorea</taxon>
        <taxon>Rhabditida</taxon>
        <taxon>Tylenchina</taxon>
        <taxon>Panagrolaimomorpha</taxon>
        <taxon>Strongyloidoidea</taxon>
        <taxon>Steinernematidae</taxon>
        <taxon>Steinernema</taxon>
    </lineage>
</organism>
<protein>
    <submittedName>
        <fullName evidence="3">Ovule protein</fullName>
    </submittedName>
</protein>
<dbReference type="Proteomes" id="UP000095287">
    <property type="component" value="Unplaced"/>
</dbReference>
<accession>A0A1I7ZJD8</accession>
<sequence>MNRIEGLIWSMCQNDSTSKADNGLDMKHVGSVPHSQPSNLTNSSLAQPFILSEYVAFSRQTYRILSINR</sequence>
<evidence type="ECO:0000313" key="2">
    <source>
        <dbReference type="Proteomes" id="UP000095287"/>
    </source>
</evidence>
<dbReference type="AlphaFoldDB" id="A0A1I7ZJD8"/>
<name>A0A1I7ZJD8_9BILA</name>
<dbReference type="WBParaSite" id="L893_g27140.t1">
    <property type="protein sequence ID" value="L893_g27140.t1"/>
    <property type="gene ID" value="L893_g27140"/>
</dbReference>
<evidence type="ECO:0000313" key="3">
    <source>
        <dbReference type="WBParaSite" id="L893_g27140.t1"/>
    </source>
</evidence>
<keyword evidence="2" id="KW-1185">Reference proteome</keyword>
<reference evidence="3" key="1">
    <citation type="submission" date="2016-11" db="UniProtKB">
        <authorList>
            <consortium name="WormBaseParasite"/>
        </authorList>
    </citation>
    <scope>IDENTIFICATION</scope>
</reference>
<proteinExistence type="predicted"/>
<feature type="region of interest" description="Disordered" evidence="1">
    <location>
        <begin position="19"/>
        <end position="40"/>
    </location>
</feature>